<keyword evidence="4" id="KW-1185">Reference proteome</keyword>
<feature type="region of interest" description="Disordered" evidence="1">
    <location>
        <begin position="26"/>
        <end position="51"/>
    </location>
</feature>
<dbReference type="EMBL" id="JAFIQO010000115">
    <property type="protein sequence ID" value="MBP0057272.1"/>
    <property type="molecule type" value="Genomic_DNA"/>
</dbReference>
<evidence type="ECO:0000256" key="2">
    <source>
        <dbReference type="SAM" id="SignalP"/>
    </source>
</evidence>
<accession>A0ABS3ZJ06</accession>
<dbReference type="Proteomes" id="UP001315001">
    <property type="component" value="Unassembled WGS sequence"/>
</dbReference>
<feature type="compositionally biased region" description="Low complexity" evidence="1">
    <location>
        <begin position="287"/>
        <end position="303"/>
    </location>
</feature>
<reference evidence="3 4" key="1">
    <citation type="submission" date="2021-02" db="EMBL/GenBank/DDBJ databases">
        <title>Lactate utilizing bacteria of the human gut.</title>
        <authorList>
            <person name="Sheridan P.O."/>
        </authorList>
    </citation>
    <scope>NUCLEOTIDE SEQUENCE [LARGE SCALE GENOMIC DNA]</scope>
    <source>
        <strain evidence="3 4">HTF-83D</strain>
    </source>
</reference>
<comment type="caution">
    <text evidence="3">The sequence shown here is derived from an EMBL/GenBank/DDBJ whole genome shotgun (WGS) entry which is preliminary data.</text>
</comment>
<gene>
    <name evidence="3" type="ORF">JYQ75_07680</name>
</gene>
<evidence type="ECO:0000313" key="3">
    <source>
        <dbReference type="EMBL" id="MBP0057272.1"/>
    </source>
</evidence>
<protein>
    <submittedName>
        <fullName evidence="3">Uncharacterized protein</fullName>
    </submittedName>
</protein>
<evidence type="ECO:0000313" key="4">
    <source>
        <dbReference type="Proteomes" id="UP001315001"/>
    </source>
</evidence>
<feature type="compositionally biased region" description="Polar residues" evidence="1">
    <location>
        <begin position="34"/>
        <end position="51"/>
    </location>
</feature>
<organism evidence="3 4">
    <name type="scientific">Anaerobutyricum soehngenii</name>
    <dbReference type="NCBI Taxonomy" id="105843"/>
    <lineage>
        <taxon>Bacteria</taxon>
        <taxon>Bacillati</taxon>
        <taxon>Bacillota</taxon>
        <taxon>Clostridia</taxon>
        <taxon>Lachnospirales</taxon>
        <taxon>Lachnospiraceae</taxon>
        <taxon>Anaerobutyricum</taxon>
    </lineage>
</organism>
<feature type="region of interest" description="Disordered" evidence="1">
    <location>
        <begin position="245"/>
        <end position="305"/>
    </location>
</feature>
<keyword evidence="2" id="KW-0732">Signal</keyword>
<evidence type="ECO:0000256" key="1">
    <source>
        <dbReference type="SAM" id="MobiDB-lite"/>
    </source>
</evidence>
<feature type="compositionally biased region" description="Basic and acidic residues" evidence="1">
    <location>
        <begin position="253"/>
        <end position="264"/>
    </location>
</feature>
<feature type="signal peptide" evidence="2">
    <location>
        <begin position="1"/>
        <end position="25"/>
    </location>
</feature>
<sequence length="367" mass="40198">MIKNKLKRVLAVALAGMMVAGVAGCSSSKDAKKNNTAKSEQGTEATTESKANTTADYVASNVTLPDNFDNMIYPIEALMVQKLSKGYAYYTNDTSEEEADSFWFSMAVLTSLMETESAYGDGVEEDSFYYLKENTTNMYASALYNTYGKGDMEFPEISDGDKYATYDDDKDMYGFLKGDVGSLVPYITDCTKDGSDYIITAQLRNKDTDEVRGTYQVTITETSFDGDDNNFAYSVTDITAKKNSSYGFDEENTTDKSDEEKSTEESTSEEGSTTEADSEADTDSDSDSSSSSSESISQDDALSQAKDYYGSDAEYSYKKKVTVGDKEYYDFSVKGDDISSTDVLVSVDGQDVIGGTQNDDGSWSFDQ</sequence>
<feature type="compositionally biased region" description="Acidic residues" evidence="1">
    <location>
        <begin position="276"/>
        <end position="286"/>
    </location>
</feature>
<dbReference type="RefSeq" id="WP_209293502.1">
    <property type="nucleotide sequence ID" value="NZ_JAFIQO010000115.1"/>
</dbReference>
<proteinExistence type="predicted"/>
<name>A0ABS3ZJ06_9FIRM</name>
<dbReference type="PROSITE" id="PS51257">
    <property type="entry name" value="PROKAR_LIPOPROTEIN"/>
    <property type="match status" value="1"/>
</dbReference>
<feature type="chain" id="PRO_5047057098" evidence="2">
    <location>
        <begin position="26"/>
        <end position="367"/>
    </location>
</feature>